<dbReference type="Pfam" id="PF02518">
    <property type="entry name" value="HATPase_c"/>
    <property type="match status" value="1"/>
</dbReference>
<evidence type="ECO:0000313" key="13">
    <source>
        <dbReference type="EMBL" id="MCY1714106.1"/>
    </source>
</evidence>
<feature type="domain" description="Histidine kinase" evidence="12">
    <location>
        <begin position="126"/>
        <end position="331"/>
    </location>
</feature>
<keyword evidence="8 11" id="KW-1133">Transmembrane helix</keyword>
<dbReference type="GO" id="GO:0016301">
    <property type="term" value="F:kinase activity"/>
    <property type="evidence" value="ECO:0007669"/>
    <property type="project" value="UniProtKB-KW"/>
</dbReference>
<evidence type="ECO:0000256" key="2">
    <source>
        <dbReference type="ARBA" id="ARBA00004651"/>
    </source>
</evidence>
<reference evidence="13 14" key="1">
    <citation type="submission" date="2022-11" db="EMBL/GenBank/DDBJ databases">
        <authorList>
            <person name="Caiyu Z."/>
        </authorList>
    </citation>
    <scope>NUCLEOTIDE SEQUENCE [LARGE SCALE GENOMIC DNA]</scope>
    <source>
        <strain evidence="13 14">YR-4</strain>
    </source>
</reference>
<dbReference type="InterPro" id="IPR005467">
    <property type="entry name" value="His_kinase_dom"/>
</dbReference>
<keyword evidence="7 13" id="KW-0418">Kinase</keyword>
<keyword evidence="14" id="KW-1185">Reference proteome</keyword>
<dbReference type="EMBL" id="JAPOHA010000006">
    <property type="protein sequence ID" value="MCY1714106.1"/>
    <property type="molecule type" value="Genomic_DNA"/>
</dbReference>
<evidence type="ECO:0000256" key="1">
    <source>
        <dbReference type="ARBA" id="ARBA00000085"/>
    </source>
</evidence>
<dbReference type="InterPro" id="IPR004358">
    <property type="entry name" value="Sig_transdc_His_kin-like_C"/>
</dbReference>
<dbReference type="InterPro" id="IPR036890">
    <property type="entry name" value="HATPase_C_sf"/>
</dbReference>
<evidence type="ECO:0000313" key="14">
    <source>
        <dbReference type="Proteomes" id="UP001082703"/>
    </source>
</evidence>
<organism evidence="13 14">
    <name type="scientific">Caproiciproducens galactitolivorans</name>
    <dbReference type="NCBI Taxonomy" id="642589"/>
    <lineage>
        <taxon>Bacteria</taxon>
        <taxon>Bacillati</taxon>
        <taxon>Bacillota</taxon>
        <taxon>Clostridia</taxon>
        <taxon>Eubacteriales</taxon>
        <taxon>Acutalibacteraceae</taxon>
        <taxon>Caproiciproducens</taxon>
    </lineage>
</organism>
<dbReference type="PRINTS" id="PR00344">
    <property type="entry name" value="BCTRLSENSOR"/>
</dbReference>
<dbReference type="SMART" id="SM00387">
    <property type="entry name" value="HATPase_c"/>
    <property type="match status" value="1"/>
</dbReference>
<gene>
    <name evidence="13" type="ORF">OUY18_07560</name>
</gene>
<proteinExistence type="predicted"/>
<dbReference type="SUPFAM" id="SSF55874">
    <property type="entry name" value="ATPase domain of HSP90 chaperone/DNA topoisomerase II/histidine kinase"/>
    <property type="match status" value="1"/>
</dbReference>
<comment type="caution">
    <text evidence="13">The sequence shown here is derived from an EMBL/GenBank/DDBJ whole genome shotgun (WGS) entry which is preliminary data.</text>
</comment>
<evidence type="ECO:0000256" key="6">
    <source>
        <dbReference type="ARBA" id="ARBA00022692"/>
    </source>
</evidence>
<evidence type="ECO:0000256" key="11">
    <source>
        <dbReference type="SAM" id="Phobius"/>
    </source>
</evidence>
<comment type="catalytic activity">
    <reaction evidence="1">
        <text>ATP + protein L-histidine = ADP + protein N-phospho-L-histidine.</text>
        <dbReference type="EC" id="2.7.13.3"/>
    </reaction>
</comment>
<evidence type="ECO:0000256" key="9">
    <source>
        <dbReference type="ARBA" id="ARBA00023012"/>
    </source>
</evidence>
<evidence type="ECO:0000256" key="4">
    <source>
        <dbReference type="ARBA" id="ARBA00022475"/>
    </source>
</evidence>
<keyword evidence="9" id="KW-0902">Two-component regulatory system</keyword>
<comment type="subcellular location">
    <subcellularLocation>
        <location evidence="2">Cell membrane</location>
        <topology evidence="2">Multi-pass membrane protein</topology>
    </subcellularLocation>
</comment>
<dbReference type="InterPro" id="IPR003594">
    <property type="entry name" value="HATPase_dom"/>
</dbReference>
<dbReference type="InterPro" id="IPR050351">
    <property type="entry name" value="BphY/WalK/GraS-like"/>
</dbReference>
<dbReference type="PROSITE" id="PS50109">
    <property type="entry name" value="HIS_KIN"/>
    <property type="match status" value="1"/>
</dbReference>
<accession>A0ABT4BT80</accession>
<protein>
    <recommendedName>
        <fullName evidence="3">histidine kinase</fullName>
        <ecNumber evidence="3">2.7.13.3</ecNumber>
    </recommendedName>
</protein>
<dbReference type="PANTHER" id="PTHR45453:SF2">
    <property type="entry name" value="HISTIDINE KINASE"/>
    <property type="match status" value="1"/>
</dbReference>
<keyword evidence="6 11" id="KW-0812">Transmembrane</keyword>
<keyword evidence="5" id="KW-0808">Transferase</keyword>
<keyword evidence="4" id="KW-1003">Cell membrane</keyword>
<dbReference type="EC" id="2.7.13.3" evidence="3"/>
<dbReference type="PANTHER" id="PTHR45453">
    <property type="entry name" value="PHOSPHATE REGULON SENSOR PROTEIN PHOR"/>
    <property type="match status" value="1"/>
</dbReference>
<feature type="transmembrane region" description="Helical" evidence="11">
    <location>
        <begin position="37"/>
        <end position="58"/>
    </location>
</feature>
<feature type="transmembrane region" description="Helical" evidence="11">
    <location>
        <begin position="12"/>
        <end position="31"/>
    </location>
</feature>
<evidence type="ECO:0000256" key="3">
    <source>
        <dbReference type="ARBA" id="ARBA00012438"/>
    </source>
</evidence>
<dbReference type="Gene3D" id="3.30.565.10">
    <property type="entry name" value="Histidine kinase-like ATPase, C-terminal domain"/>
    <property type="match status" value="1"/>
</dbReference>
<name>A0ABT4BT80_9FIRM</name>
<evidence type="ECO:0000256" key="5">
    <source>
        <dbReference type="ARBA" id="ARBA00022679"/>
    </source>
</evidence>
<dbReference type="Proteomes" id="UP001082703">
    <property type="component" value="Unassembled WGS sequence"/>
</dbReference>
<keyword evidence="10 11" id="KW-0472">Membrane</keyword>
<sequence length="334" mass="37917">MKFYEFLKDKIFAVLFVILSSLFALTLMNMLAVGAYAAGFITGLFLLGEAAALGMEYFQKRTFYNKLLKSLEKLDKKYLLSEILDEPSFLEGKILCETVKTTNKAMNDEIARYRLASQEYREYIETWVHEVKTPISSSKLIIENNRNETTLNLNEELSKIENYVEQALFYSRSNTVEKDYVIKQTTLKELVNSALKKYSTLLIESKVHVETSALDKIVFTDVKWTDFMIGQILMNSIKYRKGNPYLKICGLQNANSVTLILEDNGIGIPKKDLGRVFEKGFTGENGRRTAKSTGIGLYLCKKLCDKLNLGISIASTENSGTMVSLVFPKSNMYL</sequence>
<evidence type="ECO:0000256" key="8">
    <source>
        <dbReference type="ARBA" id="ARBA00022989"/>
    </source>
</evidence>
<evidence type="ECO:0000256" key="7">
    <source>
        <dbReference type="ARBA" id="ARBA00022777"/>
    </source>
</evidence>
<evidence type="ECO:0000259" key="12">
    <source>
        <dbReference type="PROSITE" id="PS50109"/>
    </source>
</evidence>
<dbReference type="RefSeq" id="WP_268058154.1">
    <property type="nucleotide sequence ID" value="NZ_JAPOHA010000006.1"/>
</dbReference>
<evidence type="ECO:0000256" key="10">
    <source>
        <dbReference type="ARBA" id="ARBA00023136"/>
    </source>
</evidence>